<comment type="caution">
    <text evidence="3">The sequence shown here is derived from an EMBL/GenBank/DDBJ whole genome shotgun (WGS) entry which is preliminary data.</text>
</comment>
<dbReference type="EMBL" id="JACCFS010000001">
    <property type="protein sequence ID" value="NYJ32608.1"/>
    <property type="molecule type" value="Genomic_DNA"/>
</dbReference>
<dbReference type="RefSeq" id="WP_179820502.1">
    <property type="nucleotide sequence ID" value="NZ_JACCFS010000001.1"/>
</dbReference>
<feature type="signal peptide" evidence="2">
    <location>
        <begin position="1"/>
        <end position="40"/>
    </location>
</feature>
<keyword evidence="2" id="KW-0732">Signal</keyword>
<gene>
    <name evidence="3" type="ORF">HNR10_000489</name>
</gene>
<evidence type="ECO:0000313" key="3">
    <source>
        <dbReference type="EMBL" id="NYJ32608.1"/>
    </source>
</evidence>
<sequence length="137" mass="14140">MDGHTDTRRQRTIAVPLIFLVVLCFLCALCHSAAPQSASAAATTPAVDCPEQASEQADASASVPADAPARGLTHACQATEGHGLPTAAPLFLFALGAVLTFVLLSAPRPGPVLRPRRPETAVPHGSGLLTLLCVQRV</sequence>
<name>A0A7Z0EJV9_9ACTN</name>
<keyword evidence="1" id="KW-0472">Membrane</keyword>
<feature type="chain" id="PRO_5031224760" evidence="2">
    <location>
        <begin position="41"/>
        <end position="137"/>
    </location>
</feature>
<dbReference type="AlphaFoldDB" id="A0A7Z0EJV9"/>
<evidence type="ECO:0000313" key="4">
    <source>
        <dbReference type="Proteomes" id="UP000572051"/>
    </source>
</evidence>
<organism evidence="3 4">
    <name type="scientific">Nocardiopsis aegyptia</name>
    <dbReference type="NCBI Taxonomy" id="220378"/>
    <lineage>
        <taxon>Bacteria</taxon>
        <taxon>Bacillati</taxon>
        <taxon>Actinomycetota</taxon>
        <taxon>Actinomycetes</taxon>
        <taxon>Streptosporangiales</taxon>
        <taxon>Nocardiopsidaceae</taxon>
        <taxon>Nocardiopsis</taxon>
    </lineage>
</organism>
<keyword evidence="4" id="KW-1185">Reference proteome</keyword>
<keyword evidence="1" id="KW-1133">Transmembrane helix</keyword>
<evidence type="ECO:0000256" key="2">
    <source>
        <dbReference type="SAM" id="SignalP"/>
    </source>
</evidence>
<protein>
    <submittedName>
        <fullName evidence="3">Uncharacterized protein</fullName>
    </submittedName>
</protein>
<reference evidence="3 4" key="1">
    <citation type="submission" date="2020-07" db="EMBL/GenBank/DDBJ databases">
        <title>Sequencing the genomes of 1000 actinobacteria strains.</title>
        <authorList>
            <person name="Klenk H.-P."/>
        </authorList>
    </citation>
    <scope>NUCLEOTIDE SEQUENCE [LARGE SCALE GENOMIC DNA]</scope>
    <source>
        <strain evidence="3 4">DSM 44442</strain>
    </source>
</reference>
<accession>A0A7Z0EJV9</accession>
<dbReference type="Proteomes" id="UP000572051">
    <property type="component" value="Unassembled WGS sequence"/>
</dbReference>
<proteinExistence type="predicted"/>
<evidence type="ECO:0000256" key="1">
    <source>
        <dbReference type="SAM" id="Phobius"/>
    </source>
</evidence>
<feature type="transmembrane region" description="Helical" evidence="1">
    <location>
        <begin position="87"/>
        <end position="106"/>
    </location>
</feature>
<keyword evidence="1" id="KW-0812">Transmembrane</keyword>